<reference evidence="4" key="1">
    <citation type="submission" date="2022-10" db="EMBL/GenBank/DDBJ databases">
        <title>Genome assembly of Pristionchus species.</title>
        <authorList>
            <person name="Yoshida K."/>
            <person name="Sommer R.J."/>
        </authorList>
    </citation>
    <scope>NUCLEOTIDE SEQUENCE [LARGE SCALE GENOMIC DNA]</scope>
    <source>
        <strain evidence="4">RS5460</strain>
    </source>
</reference>
<evidence type="ECO:0000313" key="3">
    <source>
        <dbReference type="EMBL" id="GMR31828.1"/>
    </source>
</evidence>
<feature type="chain" id="PRO_5042895150" evidence="2">
    <location>
        <begin position="18"/>
        <end position="501"/>
    </location>
</feature>
<dbReference type="Proteomes" id="UP001328107">
    <property type="component" value="Unassembled WGS sequence"/>
</dbReference>
<dbReference type="AlphaFoldDB" id="A0AAN4Z4M4"/>
<feature type="compositionally biased region" description="Polar residues" evidence="1">
    <location>
        <begin position="354"/>
        <end position="366"/>
    </location>
</feature>
<comment type="caution">
    <text evidence="3">The sequence shown here is derived from an EMBL/GenBank/DDBJ whole genome shotgun (WGS) entry which is preliminary data.</text>
</comment>
<feature type="region of interest" description="Disordered" evidence="1">
    <location>
        <begin position="282"/>
        <end position="368"/>
    </location>
</feature>
<feature type="region of interest" description="Disordered" evidence="1">
    <location>
        <begin position="207"/>
        <end position="240"/>
    </location>
</feature>
<name>A0AAN4Z4M4_9BILA</name>
<keyword evidence="2" id="KW-0732">Signal</keyword>
<accession>A0AAN4Z4M4</accession>
<proteinExistence type="predicted"/>
<sequence>MAILFGLLLVPAVVSQALYGINQLDSYSRIIQSNNIGGLGLLQDAIARGKVHNVETEVLGTPKLSGLPPLPEHAVQRGTPLLDSDALAPPRRVIHSKRTEQTTVSPPSNIWGVNPIPELPPRHESKLGGYYDEDGEFHQFEKKSKRKEKRRKVTDDEEIPHVITPIGRIDESPHPISSSHRVTAAPAPFHSLQPRPSKLERRVRRVREQHRAVPRQVAPATTTPEPFNYRPKSKPMGRAPEDNNLLAEVEEYDDWLDRYRYPSSLQDQREAYQALYPGRRVSNPYENVPPGSVLFQNVPPRPENPPPQPQQPQPQFQPGAVPPPPPLNPQFLQQPQFGPFPGGPPFPAPAQLFHSQGNGPFPTLSNPLFPPHPQLNPTGTHFVAPRAITNPGADPKRLPGPVQVHPQLGPGQHRGPLVMPPHGGPPTPPPGMIVSIPPGGRIPPGFFPIAAPPQLVRPPHPPSLEHILETRDRLAPKSPFENPLVTFFSKLFGKPSGAQSV</sequence>
<keyword evidence="4" id="KW-1185">Reference proteome</keyword>
<feature type="compositionally biased region" description="Pro residues" evidence="1">
    <location>
        <begin position="299"/>
        <end position="312"/>
    </location>
</feature>
<feature type="signal peptide" evidence="2">
    <location>
        <begin position="1"/>
        <end position="17"/>
    </location>
</feature>
<evidence type="ECO:0000256" key="1">
    <source>
        <dbReference type="SAM" id="MobiDB-lite"/>
    </source>
</evidence>
<feature type="compositionally biased region" description="Low complexity" evidence="1">
    <location>
        <begin position="329"/>
        <end position="339"/>
    </location>
</feature>
<evidence type="ECO:0000313" key="4">
    <source>
        <dbReference type="Proteomes" id="UP001328107"/>
    </source>
</evidence>
<protein>
    <submittedName>
        <fullName evidence="3">Uncharacterized protein</fullName>
    </submittedName>
</protein>
<feature type="region of interest" description="Disordered" evidence="1">
    <location>
        <begin position="167"/>
        <end position="193"/>
    </location>
</feature>
<organism evidence="3 4">
    <name type="scientific">Pristionchus mayeri</name>
    <dbReference type="NCBI Taxonomy" id="1317129"/>
    <lineage>
        <taxon>Eukaryota</taxon>
        <taxon>Metazoa</taxon>
        <taxon>Ecdysozoa</taxon>
        <taxon>Nematoda</taxon>
        <taxon>Chromadorea</taxon>
        <taxon>Rhabditida</taxon>
        <taxon>Rhabditina</taxon>
        <taxon>Diplogasteromorpha</taxon>
        <taxon>Diplogasteroidea</taxon>
        <taxon>Neodiplogasteridae</taxon>
        <taxon>Pristionchus</taxon>
    </lineage>
</organism>
<feature type="non-terminal residue" evidence="3">
    <location>
        <position position="501"/>
    </location>
</feature>
<evidence type="ECO:0000256" key="2">
    <source>
        <dbReference type="SAM" id="SignalP"/>
    </source>
</evidence>
<dbReference type="EMBL" id="BTRK01000001">
    <property type="protein sequence ID" value="GMR31828.1"/>
    <property type="molecule type" value="Genomic_DNA"/>
</dbReference>
<gene>
    <name evidence="3" type="ORF">PMAYCL1PPCAC_02023</name>
</gene>